<evidence type="ECO:0000313" key="2">
    <source>
        <dbReference type="EMBL" id="KRL86650.1"/>
    </source>
</evidence>
<dbReference type="STRING" id="1423783.FC50_GL000613"/>
<evidence type="ECO:0000313" key="3">
    <source>
        <dbReference type="Proteomes" id="UP000051922"/>
    </source>
</evidence>
<feature type="domain" description="PTS EIIA type-2" evidence="1">
    <location>
        <begin position="4"/>
        <end position="149"/>
    </location>
</feature>
<proteinExistence type="predicted"/>
<dbReference type="InterPro" id="IPR016152">
    <property type="entry name" value="PTrfase/Anion_transptr"/>
</dbReference>
<dbReference type="EMBL" id="AZFJ01000040">
    <property type="protein sequence ID" value="KRL86650.1"/>
    <property type="molecule type" value="Genomic_DNA"/>
</dbReference>
<dbReference type="PATRIC" id="fig|1423783.4.peg.634"/>
<evidence type="ECO:0000259" key="1">
    <source>
        <dbReference type="PROSITE" id="PS51094"/>
    </source>
</evidence>
<dbReference type="Pfam" id="PF00359">
    <property type="entry name" value="PTS_EIIA_2"/>
    <property type="match status" value="1"/>
</dbReference>
<dbReference type="AlphaFoldDB" id="A0A0R1U5B2"/>
<organism evidence="2 3">
    <name type="scientific">Lacticaseibacillus pantheris DSM 15945 = JCM 12539 = NBRC 106106</name>
    <dbReference type="NCBI Taxonomy" id="1423783"/>
    <lineage>
        <taxon>Bacteria</taxon>
        <taxon>Bacillati</taxon>
        <taxon>Bacillota</taxon>
        <taxon>Bacilli</taxon>
        <taxon>Lactobacillales</taxon>
        <taxon>Lactobacillaceae</taxon>
        <taxon>Lacticaseibacillus</taxon>
    </lineage>
</organism>
<comment type="caution">
    <text evidence="2">The sequence shown here is derived from an EMBL/GenBank/DDBJ whole genome shotgun (WGS) entry which is preliminary data.</text>
</comment>
<dbReference type="InterPro" id="IPR002178">
    <property type="entry name" value="PTS_EIIA_type-2_dom"/>
</dbReference>
<accession>A0A0R1U5B2</accession>
<protein>
    <recommendedName>
        <fullName evidence="1">PTS EIIA type-2 domain-containing protein</fullName>
    </recommendedName>
</protein>
<keyword evidence="3" id="KW-1185">Reference proteome</keyword>
<sequence length="149" mass="16109">MMLTLLKKKNVVANIELDENSELEALKVIANRAATKLDVAEQELKSGFFASGAQDAIIIGDEAVILHATSSAIAHPEAVIMSFAAPVLWGDDNSRVDIAVAIVLPVDADDEYQNMLNNARVAISDHIEELDSLKGSNAGLKTLWKEINR</sequence>
<dbReference type="PROSITE" id="PS51094">
    <property type="entry name" value="PTS_EIIA_TYPE_2"/>
    <property type="match status" value="1"/>
</dbReference>
<gene>
    <name evidence="2" type="ORF">FC50_GL000613</name>
</gene>
<dbReference type="Gene3D" id="3.40.930.10">
    <property type="entry name" value="Mannitol-specific EII, Chain A"/>
    <property type="match status" value="1"/>
</dbReference>
<name>A0A0R1U5B2_9LACO</name>
<reference evidence="2 3" key="1">
    <citation type="journal article" date="2015" name="Genome Announc.">
        <title>Expanding the biotechnology potential of lactobacilli through comparative genomics of 213 strains and associated genera.</title>
        <authorList>
            <person name="Sun Z."/>
            <person name="Harris H.M."/>
            <person name="McCann A."/>
            <person name="Guo C."/>
            <person name="Argimon S."/>
            <person name="Zhang W."/>
            <person name="Yang X."/>
            <person name="Jeffery I.B."/>
            <person name="Cooney J.C."/>
            <person name="Kagawa T.F."/>
            <person name="Liu W."/>
            <person name="Song Y."/>
            <person name="Salvetti E."/>
            <person name="Wrobel A."/>
            <person name="Rasinkangas P."/>
            <person name="Parkhill J."/>
            <person name="Rea M.C."/>
            <person name="O'Sullivan O."/>
            <person name="Ritari J."/>
            <person name="Douillard F.P."/>
            <person name="Paul Ross R."/>
            <person name="Yang R."/>
            <person name="Briner A.E."/>
            <person name="Felis G.E."/>
            <person name="de Vos W.M."/>
            <person name="Barrangou R."/>
            <person name="Klaenhammer T.R."/>
            <person name="Caufield P.W."/>
            <person name="Cui Y."/>
            <person name="Zhang H."/>
            <person name="O'Toole P.W."/>
        </authorList>
    </citation>
    <scope>NUCLEOTIDE SEQUENCE [LARGE SCALE GENOMIC DNA]</scope>
    <source>
        <strain evidence="2 3">DSM 15945</strain>
    </source>
</reference>
<dbReference type="Proteomes" id="UP000051922">
    <property type="component" value="Unassembled WGS sequence"/>
</dbReference>
<dbReference type="SUPFAM" id="SSF55804">
    <property type="entry name" value="Phoshotransferase/anion transport protein"/>
    <property type="match status" value="1"/>
</dbReference>